<proteinExistence type="inferred from homology"/>
<dbReference type="SUPFAM" id="SSF51735">
    <property type="entry name" value="NAD(P)-binding Rossmann-fold domains"/>
    <property type="match status" value="1"/>
</dbReference>
<organism evidence="2 3">
    <name type="scientific">Apostasia shenzhenica</name>
    <dbReference type="NCBI Taxonomy" id="1088818"/>
    <lineage>
        <taxon>Eukaryota</taxon>
        <taxon>Viridiplantae</taxon>
        <taxon>Streptophyta</taxon>
        <taxon>Embryophyta</taxon>
        <taxon>Tracheophyta</taxon>
        <taxon>Spermatophyta</taxon>
        <taxon>Magnoliopsida</taxon>
        <taxon>Liliopsida</taxon>
        <taxon>Asparagales</taxon>
        <taxon>Orchidaceae</taxon>
        <taxon>Apostasioideae</taxon>
        <taxon>Apostasia</taxon>
    </lineage>
</organism>
<dbReference type="EMBL" id="KZ451964">
    <property type="protein sequence ID" value="PKA57548.1"/>
    <property type="molecule type" value="Genomic_DNA"/>
</dbReference>
<dbReference type="Gene3D" id="3.40.50.720">
    <property type="entry name" value="NAD(P)-binding Rossmann-like Domain"/>
    <property type="match status" value="1"/>
</dbReference>
<name>A0A2I0APR7_9ASPA</name>
<gene>
    <name evidence="2" type="primary">SDR3a</name>
    <name evidence="2" type="ORF">AXF42_Ash020092</name>
</gene>
<dbReference type="Pfam" id="PF00106">
    <property type="entry name" value="adh_short"/>
    <property type="match status" value="1"/>
</dbReference>
<evidence type="ECO:0000313" key="2">
    <source>
        <dbReference type="EMBL" id="PKA57548.1"/>
    </source>
</evidence>
<dbReference type="STRING" id="1088818.A0A2I0APR7"/>
<dbReference type="GO" id="GO:0010301">
    <property type="term" value="F:xanthoxin dehydrogenase (NAD+) activity"/>
    <property type="evidence" value="ECO:0007669"/>
    <property type="project" value="UniProtKB-EC"/>
</dbReference>
<keyword evidence="2" id="KW-0560">Oxidoreductase</keyword>
<evidence type="ECO:0000313" key="3">
    <source>
        <dbReference type="Proteomes" id="UP000236161"/>
    </source>
</evidence>
<dbReference type="Proteomes" id="UP000236161">
    <property type="component" value="Unassembled WGS sequence"/>
</dbReference>
<dbReference type="PANTHER" id="PTHR42820">
    <property type="entry name" value="SHORT-CHAIN DEHYDROGENASE REDUCTASE"/>
    <property type="match status" value="1"/>
</dbReference>
<dbReference type="OrthoDB" id="294295at2759"/>
<accession>A0A2I0APR7</accession>
<dbReference type="EC" id="1.1.1.288" evidence="2"/>
<dbReference type="PANTHER" id="PTHR42820:SF1">
    <property type="entry name" value="SHORT-CHAIN DEHYDROGENASE_REDUCTASE FAMILY PROTEIN"/>
    <property type="match status" value="1"/>
</dbReference>
<keyword evidence="3" id="KW-1185">Reference proteome</keyword>
<dbReference type="InterPro" id="IPR036291">
    <property type="entry name" value="NAD(P)-bd_dom_sf"/>
</dbReference>
<reference evidence="2 3" key="1">
    <citation type="journal article" date="2017" name="Nature">
        <title>The Apostasia genome and the evolution of orchids.</title>
        <authorList>
            <person name="Zhang G.Q."/>
            <person name="Liu K.W."/>
            <person name="Li Z."/>
            <person name="Lohaus R."/>
            <person name="Hsiao Y.Y."/>
            <person name="Niu S.C."/>
            <person name="Wang J.Y."/>
            <person name="Lin Y.C."/>
            <person name="Xu Q."/>
            <person name="Chen L.J."/>
            <person name="Yoshida K."/>
            <person name="Fujiwara S."/>
            <person name="Wang Z.W."/>
            <person name="Zhang Y.Q."/>
            <person name="Mitsuda N."/>
            <person name="Wang M."/>
            <person name="Liu G.H."/>
            <person name="Pecoraro L."/>
            <person name="Huang H.X."/>
            <person name="Xiao X.J."/>
            <person name="Lin M."/>
            <person name="Wu X.Y."/>
            <person name="Wu W.L."/>
            <person name="Chen Y.Y."/>
            <person name="Chang S.B."/>
            <person name="Sakamoto S."/>
            <person name="Ohme-Takagi M."/>
            <person name="Yagi M."/>
            <person name="Zeng S.J."/>
            <person name="Shen C.Y."/>
            <person name="Yeh C.M."/>
            <person name="Luo Y.B."/>
            <person name="Tsai W.C."/>
            <person name="Van de Peer Y."/>
            <person name="Liu Z.J."/>
        </authorList>
    </citation>
    <scope>NUCLEOTIDE SEQUENCE [LARGE SCALE GENOMIC DNA]</scope>
    <source>
        <strain evidence="3">cv. Shenzhen</strain>
        <tissue evidence="2">Stem</tissue>
    </source>
</reference>
<sequence length="153" mass="15452">MADKLRLKGMVAIITGGASGIGEATACLFAAPADAAIITDIQDSLGSTVAASISPPSRCTFSLCSRRPLLQIVAAADHAVKTHGRLDVMFNNASIVGSVAGFLDLNMANLDVVLTVNVRGSAVAIKHVGQAMAVAGTLGSIIYTTSIAALQAS</sequence>
<dbReference type="AlphaFoldDB" id="A0A2I0APR7"/>
<dbReference type="PRINTS" id="PR00081">
    <property type="entry name" value="GDHRDH"/>
</dbReference>
<dbReference type="InterPro" id="IPR002347">
    <property type="entry name" value="SDR_fam"/>
</dbReference>
<protein>
    <submittedName>
        <fullName evidence="2">Short-chain dehydrogenase reductase 3a</fullName>
        <ecNumber evidence="2">1.1.1.288</ecNumber>
    </submittedName>
</protein>
<comment type="similarity">
    <text evidence="1">Belongs to the short-chain dehydrogenases/reductases (SDR) family.</text>
</comment>
<evidence type="ECO:0000256" key="1">
    <source>
        <dbReference type="ARBA" id="ARBA00006484"/>
    </source>
</evidence>